<dbReference type="Proteomes" id="UP000184050">
    <property type="component" value="Unassembled WGS sequence"/>
</dbReference>
<proteinExistence type="predicted"/>
<dbReference type="RefSeq" id="WP_073173730.1">
    <property type="nucleotide sequence ID" value="NZ_FQZE01000046.1"/>
</dbReference>
<gene>
    <name evidence="1" type="ORF">SAMN05444280_14623</name>
</gene>
<dbReference type="AlphaFoldDB" id="A0A1M6NUC7"/>
<dbReference type="SUPFAM" id="SSF63825">
    <property type="entry name" value="YWTD domain"/>
    <property type="match status" value="1"/>
</dbReference>
<dbReference type="Gene3D" id="2.120.10.30">
    <property type="entry name" value="TolB, C-terminal domain"/>
    <property type="match status" value="1"/>
</dbReference>
<sequence>MPIKNKSLVFQQTLNRIIYTNMIKNIICLIMSAMMLACTNKLKQEIDTSNYKLITIDEIPENAGLKYSEVFDSIKIIPLETTDESLIGRIDKVIYHDNRIYVMDQVLSKSVLAFNSDGKYLFNIGNNGKGPGEYDEPNDIAIDQFSNKIMIWCNNNRKILSYYFDGTFFEEIKLDYLFDSFSVVGPGIFALYIDRTNYVDNGIKIKHHLLIVNKSGEVLKHEFEFGNLTKGGFNFFNNNIHSYSVSPGYSNSIFRIGPDSISLKYQIEFGKHTIPEDFFKFPKYIFNEELEHSDYAFLKSFSESENYLLFSFVYKSMIYNGFYFKKEEKLYFANLFLNDFAGLVKGGAILTGNNDLFLSYFEPYQIESIKDILNRSQNDNIQIKNELLNMIQNSNVDSRMSEYKNLIKSATFSISKKQNEIINAINPSDNPVLILYYLRKIA</sequence>
<protein>
    <submittedName>
        <fullName evidence="1">6-bladed beta-propeller protein</fullName>
    </submittedName>
</protein>
<dbReference type="Pfam" id="PF17170">
    <property type="entry name" value="DUF5128"/>
    <property type="match status" value="1"/>
</dbReference>
<dbReference type="STRING" id="1168035.SAMN05444280_14623"/>
<organism evidence="1 2">
    <name type="scientific">Tangfeifania diversioriginum</name>
    <dbReference type="NCBI Taxonomy" id="1168035"/>
    <lineage>
        <taxon>Bacteria</taxon>
        <taxon>Pseudomonadati</taxon>
        <taxon>Bacteroidota</taxon>
        <taxon>Bacteroidia</taxon>
        <taxon>Marinilabiliales</taxon>
        <taxon>Prolixibacteraceae</taxon>
        <taxon>Tangfeifania</taxon>
    </lineage>
</organism>
<accession>A0A1M6NUC7</accession>
<dbReference type="EMBL" id="FQZE01000046">
    <property type="protein sequence ID" value="SHJ99315.1"/>
    <property type="molecule type" value="Genomic_DNA"/>
</dbReference>
<name>A0A1M6NUC7_9BACT</name>
<dbReference type="OrthoDB" id="1026594at2"/>
<evidence type="ECO:0000313" key="1">
    <source>
        <dbReference type="EMBL" id="SHJ99315.1"/>
    </source>
</evidence>
<keyword evidence="2" id="KW-1185">Reference proteome</keyword>
<evidence type="ECO:0000313" key="2">
    <source>
        <dbReference type="Proteomes" id="UP000184050"/>
    </source>
</evidence>
<reference evidence="1 2" key="1">
    <citation type="submission" date="2016-11" db="EMBL/GenBank/DDBJ databases">
        <authorList>
            <person name="Jaros S."/>
            <person name="Januszkiewicz K."/>
            <person name="Wedrychowicz H."/>
        </authorList>
    </citation>
    <scope>NUCLEOTIDE SEQUENCE [LARGE SCALE GENOMIC DNA]</scope>
    <source>
        <strain evidence="1 2">DSM 27063</strain>
    </source>
</reference>
<dbReference type="InterPro" id="IPR011042">
    <property type="entry name" value="6-blade_b-propeller_TolB-like"/>
</dbReference>